<dbReference type="AlphaFoldDB" id="A0A1H4MFI5"/>
<organism evidence="1 2">
    <name type="scientific">Terriglobus roseus</name>
    <dbReference type="NCBI Taxonomy" id="392734"/>
    <lineage>
        <taxon>Bacteria</taxon>
        <taxon>Pseudomonadati</taxon>
        <taxon>Acidobacteriota</taxon>
        <taxon>Terriglobia</taxon>
        <taxon>Terriglobales</taxon>
        <taxon>Acidobacteriaceae</taxon>
        <taxon>Terriglobus</taxon>
    </lineage>
</organism>
<sequence length="71" mass="7668">MCTSDTYSLAERKTLGGVSMCSCGTIHLTVGGITIRLEPEAFGEMVRMCQDAADRLMMHAEMTPGLSRLAN</sequence>
<name>A0A1H4MFI5_9BACT</name>
<proteinExistence type="predicted"/>
<dbReference type="EMBL" id="FNSD01000001">
    <property type="protein sequence ID" value="SEB81275.1"/>
    <property type="molecule type" value="Genomic_DNA"/>
</dbReference>
<protein>
    <submittedName>
        <fullName evidence="1">Uncharacterized protein</fullName>
    </submittedName>
</protein>
<dbReference type="Proteomes" id="UP000182409">
    <property type="component" value="Unassembled WGS sequence"/>
</dbReference>
<evidence type="ECO:0000313" key="1">
    <source>
        <dbReference type="EMBL" id="SEB81275.1"/>
    </source>
</evidence>
<dbReference type="RefSeq" id="WP_074653600.1">
    <property type="nucleotide sequence ID" value="NZ_FNSD01000001.1"/>
</dbReference>
<dbReference type="OrthoDB" id="5383001at2"/>
<gene>
    <name evidence="1" type="ORF">SAMN05443244_1905</name>
</gene>
<accession>A0A1H4MFI5</accession>
<reference evidence="1 2" key="1">
    <citation type="submission" date="2016-10" db="EMBL/GenBank/DDBJ databases">
        <authorList>
            <person name="de Groot N.N."/>
        </authorList>
    </citation>
    <scope>NUCLEOTIDE SEQUENCE [LARGE SCALE GENOMIC DNA]</scope>
    <source>
        <strain evidence="1 2">AB35.6</strain>
    </source>
</reference>
<evidence type="ECO:0000313" key="2">
    <source>
        <dbReference type="Proteomes" id="UP000182409"/>
    </source>
</evidence>